<feature type="domain" description="Flagellar basal-body/hook protein C-terminal" evidence="4">
    <location>
        <begin position="221"/>
        <end position="265"/>
    </location>
</feature>
<evidence type="ECO:0000256" key="2">
    <source>
        <dbReference type="RuleBase" id="RU362116"/>
    </source>
</evidence>
<feature type="domain" description="Flagellar hook protein FlgE/F/G-like D1" evidence="5">
    <location>
        <begin position="110"/>
        <end position="172"/>
    </location>
</feature>
<protein>
    <submittedName>
        <fullName evidence="6">Flagellar biosynthesis protein FlgC</fullName>
    </submittedName>
</protein>
<name>A0A0V8JP03_9BACI</name>
<reference evidence="6 7" key="1">
    <citation type="submission" date="2015-11" db="EMBL/GenBank/DDBJ databases">
        <title>Bacillus caseinolyticus sp nov.</title>
        <authorList>
            <person name="Dastager S.G."/>
            <person name="Mawlankar R."/>
        </authorList>
    </citation>
    <scope>NUCLEOTIDE SEQUENCE [LARGE SCALE GENOMIC DNA]</scope>
    <source>
        <strain evidence="6 7">SGD-V-76</strain>
    </source>
</reference>
<keyword evidence="6" id="KW-0969">Cilium</keyword>
<keyword evidence="6" id="KW-0966">Cell projection</keyword>
<dbReference type="InterPro" id="IPR019776">
    <property type="entry name" value="Flagellar_basal_body_rod_CS"/>
</dbReference>
<feature type="domain" description="Flagellar basal body rod protein N-terminal" evidence="3">
    <location>
        <begin position="5"/>
        <end position="35"/>
    </location>
</feature>
<evidence type="ECO:0000313" key="6">
    <source>
        <dbReference type="EMBL" id="KSU88787.1"/>
    </source>
</evidence>
<dbReference type="NCBIfam" id="TIGR03506">
    <property type="entry name" value="FlgEFG_subfam"/>
    <property type="match status" value="1"/>
</dbReference>
<evidence type="ECO:0000259" key="4">
    <source>
        <dbReference type="Pfam" id="PF06429"/>
    </source>
</evidence>
<dbReference type="SUPFAM" id="SSF117143">
    <property type="entry name" value="Flagellar hook protein flgE"/>
    <property type="match status" value="1"/>
</dbReference>
<gene>
    <name evidence="6" type="ORF">AS180_05600</name>
</gene>
<dbReference type="Pfam" id="PF22692">
    <property type="entry name" value="LlgE_F_G_D1"/>
    <property type="match status" value="1"/>
</dbReference>
<accession>A0A0V8JP03</accession>
<organism evidence="6 7">
    <name type="scientific">Priestia veravalensis</name>
    <dbReference type="NCBI Taxonomy" id="1414648"/>
    <lineage>
        <taxon>Bacteria</taxon>
        <taxon>Bacillati</taxon>
        <taxon>Bacillota</taxon>
        <taxon>Bacilli</taxon>
        <taxon>Bacillales</taxon>
        <taxon>Bacillaceae</taxon>
        <taxon>Priestia</taxon>
    </lineage>
</organism>
<dbReference type="InterPro" id="IPR037925">
    <property type="entry name" value="FlgE/F/G-like"/>
</dbReference>
<evidence type="ECO:0000259" key="5">
    <source>
        <dbReference type="Pfam" id="PF22692"/>
    </source>
</evidence>
<dbReference type="AlphaFoldDB" id="A0A0V8JP03"/>
<dbReference type="Proteomes" id="UP000053681">
    <property type="component" value="Unassembled WGS sequence"/>
</dbReference>
<dbReference type="PANTHER" id="PTHR30435">
    <property type="entry name" value="FLAGELLAR PROTEIN"/>
    <property type="match status" value="1"/>
</dbReference>
<keyword evidence="7" id="KW-1185">Reference proteome</keyword>
<dbReference type="EMBL" id="LNQP01000015">
    <property type="protein sequence ID" value="KSU88787.1"/>
    <property type="molecule type" value="Genomic_DNA"/>
</dbReference>
<sequence>MFKGFYTATAGMLSQQRRTDMLTNNIANANTPGFKEDQGVIRAFPEMLLQRIEEQQNGKSVTRSQENIGSLNTGVYLQETVPNFVQGDVQQTDYQTDLALLQTSVPDKEGGLFFAVQSSEGNLSYTRNGNFTVDLAGFLTTNNGEYVLNTNNEPINVQNEEFKVDNQGNVTVNGEVAGQLNIVYANSMETVIKTGNGLYQTENGQPLPSAVGNGEASYDIKQGFVERSNVNMSQAMTELITAYRTFEANQKVMQAYDRSMEKAANEIGKVR</sequence>
<dbReference type="GO" id="GO:0009425">
    <property type="term" value="C:bacterial-type flagellum basal body"/>
    <property type="evidence" value="ECO:0007669"/>
    <property type="project" value="UniProtKB-SubCell"/>
</dbReference>
<dbReference type="PROSITE" id="PS00588">
    <property type="entry name" value="FLAGELLA_BB_ROD"/>
    <property type="match status" value="1"/>
</dbReference>
<keyword evidence="6" id="KW-0282">Flagellum</keyword>
<comment type="similarity">
    <text evidence="1 2">Belongs to the flagella basal body rod proteins family.</text>
</comment>
<comment type="subcellular location">
    <subcellularLocation>
        <location evidence="2">Bacterial flagellum basal body</location>
    </subcellularLocation>
</comment>
<dbReference type="InterPro" id="IPR020013">
    <property type="entry name" value="Flagellar_FlgE/F/G"/>
</dbReference>
<comment type="caution">
    <text evidence="6">The sequence shown here is derived from an EMBL/GenBank/DDBJ whole genome shotgun (WGS) entry which is preliminary data.</text>
</comment>
<dbReference type="Pfam" id="PF00460">
    <property type="entry name" value="Flg_bb_rod"/>
    <property type="match status" value="1"/>
</dbReference>
<dbReference type="PANTHER" id="PTHR30435:SF19">
    <property type="entry name" value="FLAGELLAR BASAL-BODY ROD PROTEIN FLGG"/>
    <property type="match status" value="1"/>
</dbReference>
<dbReference type="RefSeq" id="WP_025908771.1">
    <property type="nucleotide sequence ID" value="NZ_KQ758634.1"/>
</dbReference>
<dbReference type="Pfam" id="PF06429">
    <property type="entry name" value="Flg_bbr_C"/>
    <property type="match status" value="1"/>
</dbReference>
<dbReference type="InterPro" id="IPR001444">
    <property type="entry name" value="Flag_bb_rod_N"/>
</dbReference>
<evidence type="ECO:0000313" key="7">
    <source>
        <dbReference type="Proteomes" id="UP000053681"/>
    </source>
</evidence>
<dbReference type="GO" id="GO:0071978">
    <property type="term" value="P:bacterial-type flagellum-dependent swarming motility"/>
    <property type="evidence" value="ECO:0007669"/>
    <property type="project" value="TreeGrafter"/>
</dbReference>
<evidence type="ECO:0000256" key="1">
    <source>
        <dbReference type="ARBA" id="ARBA00009677"/>
    </source>
</evidence>
<dbReference type="InterPro" id="IPR053967">
    <property type="entry name" value="LlgE_F_G-like_D1"/>
</dbReference>
<dbReference type="InterPro" id="IPR010930">
    <property type="entry name" value="Flg_bb/hook_C_dom"/>
</dbReference>
<keyword evidence="2" id="KW-0975">Bacterial flagellum</keyword>
<proteinExistence type="inferred from homology"/>
<evidence type="ECO:0000259" key="3">
    <source>
        <dbReference type="Pfam" id="PF00460"/>
    </source>
</evidence>